<evidence type="ECO:0000313" key="2">
    <source>
        <dbReference type="EMBL" id="JAE18637.1"/>
    </source>
</evidence>
<organism evidence="2">
    <name type="scientific">Arundo donax</name>
    <name type="common">Giant reed</name>
    <name type="synonym">Donax arundinaceus</name>
    <dbReference type="NCBI Taxonomy" id="35708"/>
    <lineage>
        <taxon>Eukaryota</taxon>
        <taxon>Viridiplantae</taxon>
        <taxon>Streptophyta</taxon>
        <taxon>Embryophyta</taxon>
        <taxon>Tracheophyta</taxon>
        <taxon>Spermatophyta</taxon>
        <taxon>Magnoliopsida</taxon>
        <taxon>Liliopsida</taxon>
        <taxon>Poales</taxon>
        <taxon>Poaceae</taxon>
        <taxon>PACMAD clade</taxon>
        <taxon>Arundinoideae</taxon>
        <taxon>Arundineae</taxon>
        <taxon>Arundo</taxon>
    </lineage>
</organism>
<keyword evidence="1" id="KW-0812">Transmembrane</keyword>
<keyword evidence="1" id="KW-0472">Membrane</keyword>
<evidence type="ECO:0000256" key="1">
    <source>
        <dbReference type="SAM" id="Phobius"/>
    </source>
</evidence>
<dbReference type="EMBL" id="GBRH01179259">
    <property type="protein sequence ID" value="JAE18637.1"/>
    <property type="molecule type" value="Transcribed_RNA"/>
</dbReference>
<accession>A0A0A9G2C1</accession>
<proteinExistence type="predicted"/>
<sequence length="65" mass="7119">MVAGSATLFLLPQNQAGIFVSSADEVSCLRLNFASSLYLLTTPIRHIVFAIWTIIVLSGFFRSTL</sequence>
<reference evidence="2" key="1">
    <citation type="submission" date="2014-09" db="EMBL/GenBank/DDBJ databases">
        <authorList>
            <person name="Magalhaes I.L.F."/>
            <person name="Oliveira U."/>
            <person name="Santos F.R."/>
            <person name="Vidigal T.H.D.A."/>
            <person name="Brescovit A.D."/>
            <person name="Santos A.J."/>
        </authorList>
    </citation>
    <scope>NUCLEOTIDE SEQUENCE</scope>
    <source>
        <tissue evidence="2">Shoot tissue taken approximately 20 cm above the soil surface</tissue>
    </source>
</reference>
<dbReference type="AlphaFoldDB" id="A0A0A9G2C1"/>
<name>A0A0A9G2C1_ARUDO</name>
<reference evidence="2" key="2">
    <citation type="journal article" date="2015" name="Data Brief">
        <title>Shoot transcriptome of the giant reed, Arundo donax.</title>
        <authorList>
            <person name="Barrero R.A."/>
            <person name="Guerrero F.D."/>
            <person name="Moolhuijzen P."/>
            <person name="Goolsby J.A."/>
            <person name="Tidwell J."/>
            <person name="Bellgard S.E."/>
            <person name="Bellgard M.I."/>
        </authorList>
    </citation>
    <scope>NUCLEOTIDE SEQUENCE</scope>
    <source>
        <tissue evidence="2">Shoot tissue taken approximately 20 cm above the soil surface</tissue>
    </source>
</reference>
<protein>
    <submittedName>
        <fullName evidence="2">Uncharacterized protein</fullName>
    </submittedName>
</protein>
<keyword evidence="1" id="KW-1133">Transmembrane helix</keyword>
<feature type="transmembrane region" description="Helical" evidence="1">
    <location>
        <begin position="39"/>
        <end position="61"/>
    </location>
</feature>